<keyword evidence="1" id="KW-0677">Repeat</keyword>
<dbReference type="NCBIfam" id="TIGR00756">
    <property type="entry name" value="PPR"/>
    <property type="match status" value="1"/>
</dbReference>
<reference evidence="2" key="1">
    <citation type="submission" date="2023-10" db="EMBL/GenBank/DDBJ databases">
        <authorList>
            <person name="Chen Y."/>
            <person name="Shah S."/>
            <person name="Dougan E. K."/>
            <person name="Thang M."/>
            <person name="Chan C."/>
        </authorList>
    </citation>
    <scope>NUCLEOTIDE SEQUENCE [LARGE SCALE GENOMIC DNA]</scope>
</reference>
<dbReference type="PANTHER" id="PTHR47447:SF17">
    <property type="entry name" value="OS12G0638900 PROTEIN"/>
    <property type="match status" value="1"/>
</dbReference>
<dbReference type="Gene3D" id="1.25.40.10">
    <property type="entry name" value="Tetratricopeptide repeat domain"/>
    <property type="match status" value="2"/>
</dbReference>
<dbReference type="InterPro" id="IPR011990">
    <property type="entry name" value="TPR-like_helical_dom_sf"/>
</dbReference>
<dbReference type="PANTHER" id="PTHR47447">
    <property type="entry name" value="OS03G0856100 PROTEIN"/>
    <property type="match status" value="1"/>
</dbReference>
<dbReference type="Pfam" id="PF13041">
    <property type="entry name" value="PPR_2"/>
    <property type="match status" value="2"/>
</dbReference>
<evidence type="ECO:0000256" key="1">
    <source>
        <dbReference type="ARBA" id="ARBA00022737"/>
    </source>
</evidence>
<comment type="caution">
    <text evidence="2">The sequence shown here is derived from an EMBL/GenBank/DDBJ whole genome shotgun (WGS) entry which is preliminary data.</text>
</comment>
<gene>
    <name evidence="2" type="ORF">PCOR1329_LOCUS85468</name>
</gene>
<evidence type="ECO:0000313" key="2">
    <source>
        <dbReference type="EMBL" id="CAK0911634.1"/>
    </source>
</evidence>
<dbReference type="InterPro" id="IPR002885">
    <property type="entry name" value="PPR_rpt"/>
</dbReference>
<dbReference type="Proteomes" id="UP001189429">
    <property type="component" value="Unassembled WGS sequence"/>
</dbReference>
<evidence type="ECO:0000313" key="3">
    <source>
        <dbReference type="Proteomes" id="UP001189429"/>
    </source>
</evidence>
<sequence>MQDVGLTPNPYAYDGAIPALGNAKRGRGALDLFSSMKDAKVVPDVLTYTVILGASEKRVRPDMEASGPLYFPRIALISCWGKSKTPERDMRLLNEMQSKGWAPNAVTYSTLTRACERFGDRVNMFK</sequence>
<organism evidence="2 3">
    <name type="scientific">Prorocentrum cordatum</name>
    <dbReference type="NCBI Taxonomy" id="2364126"/>
    <lineage>
        <taxon>Eukaryota</taxon>
        <taxon>Sar</taxon>
        <taxon>Alveolata</taxon>
        <taxon>Dinophyceae</taxon>
        <taxon>Prorocentrales</taxon>
        <taxon>Prorocentraceae</taxon>
        <taxon>Prorocentrum</taxon>
    </lineage>
</organism>
<proteinExistence type="predicted"/>
<evidence type="ECO:0008006" key="4">
    <source>
        <dbReference type="Google" id="ProtNLM"/>
    </source>
</evidence>
<protein>
    <recommendedName>
        <fullName evidence="4">Pentatricopeptide repeat-containing protein</fullName>
    </recommendedName>
</protein>
<accession>A0ABN9YFT7</accession>
<keyword evidence="3" id="KW-1185">Reference proteome</keyword>
<dbReference type="EMBL" id="CAUYUJ010022617">
    <property type="protein sequence ID" value="CAK0911634.1"/>
    <property type="molecule type" value="Genomic_DNA"/>
</dbReference>
<name>A0ABN9YFT7_9DINO</name>